<dbReference type="PANTHER" id="PTHR22904">
    <property type="entry name" value="TPR REPEAT CONTAINING PROTEIN"/>
    <property type="match status" value="1"/>
</dbReference>
<dbReference type="Gene3D" id="1.25.40.10">
    <property type="entry name" value="Tetratricopeptide repeat domain"/>
    <property type="match status" value="1"/>
</dbReference>
<evidence type="ECO:0000256" key="1">
    <source>
        <dbReference type="ARBA" id="ARBA00022737"/>
    </source>
</evidence>
<evidence type="ECO:0000313" key="5">
    <source>
        <dbReference type="Proteomes" id="UP000298030"/>
    </source>
</evidence>
<evidence type="ECO:0000256" key="2">
    <source>
        <dbReference type="ARBA" id="ARBA00022803"/>
    </source>
</evidence>
<accession>A0A4Y7T1A7</accession>
<dbReference type="PANTHER" id="PTHR22904:SF523">
    <property type="entry name" value="STRESS-INDUCED-PHOSPHOPROTEIN 1"/>
    <property type="match status" value="1"/>
</dbReference>
<dbReference type="InterPro" id="IPR011990">
    <property type="entry name" value="TPR-like_helical_dom_sf"/>
</dbReference>
<dbReference type="SUPFAM" id="SSF48452">
    <property type="entry name" value="TPR-like"/>
    <property type="match status" value="1"/>
</dbReference>
<organism evidence="4 5">
    <name type="scientific">Coprinellus micaceus</name>
    <name type="common">Glistening ink-cap mushroom</name>
    <name type="synonym">Coprinus micaceus</name>
    <dbReference type="NCBI Taxonomy" id="71717"/>
    <lineage>
        <taxon>Eukaryota</taxon>
        <taxon>Fungi</taxon>
        <taxon>Dikarya</taxon>
        <taxon>Basidiomycota</taxon>
        <taxon>Agaricomycotina</taxon>
        <taxon>Agaricomycetes</taxon>
        <taxon>Agaricomycetidae</taxon>
        <taxon>Agaricales</taxon>
        <taxon>Agaricineae</taxon>
        <taxon>Psathyrellaceae</taxon>
        <taxon>Coprinellus</taxon>
    </lineage>
</organism>
<dbReference type="Proteomes" id="UP000298030">
    <property type="component" value="Unassembled WGS sequence"/>
</dbReference>
<dbReference type="PROSITE" id="PS50005">
    <property type="entry name" value="TPR"/>
    <property type="match status" value="1"/>
</dbReference>
<keyword evidence="5" id="KW-1185">Reference proteome</keyword>
<comment type="caution">
    <text evidence="4">The sequence shown here is derived from an EMBL/GenBank/DDBJ whole genome shotgun (WGS) entry which is preliminary data.</text>
</comment>
<dbReference type="InterPro" id="IPR019734">
    <property type="entry name" value="TPR_rpt"/>
</dbReference>
<dbReference type="SMART" id="SM00028">
    <property type="entry name" value="TPR"/>
    <property type="match status" value="3"/>
</dbReference>
<dbReference type="EMBL" id="QPFP01000036">
    <property type="protein sequence ID" value="TEB27940.1"/>
    <property type="molecule type" value="Genomic_DNA"/>
</dbReference>
<reference evidence="4 5" key="1">
    <citation type="journal article" date="2019" name="Nat. Ecol. Evol.">
        <title>Megaphylogeny resolves global patterns of mushroom evolution.</title>
        <authorList>
            <person name="Varga T."/>
            <person name="Krizsan K."/>
            <person name="Foldi C."/>
            <person name="Dima B."/>
            <person name="Sanchez-Garcia M."/>
            <person name="Sanchez-Ramirez S."/>
            <person name="Szollosi G.J."/>
            <person name="Szarkandi J.G."/>
            <person name="Papp V."/>
            <person name="Albert L."/>
            <person name="Andreopoulos W."/>
            <person name="Angelini C."/>
            <person name="Antonin V."/>
            <person name="Barry K.W."/>
            <person name="Bougher N.L."/>
            <person name="Buchanan P."/>
            <person name="Buyck B."/>
            <person name="Bense V."/>
            <person name="Catcheside P."/>
            <person name="Chovatia M."/>
            <person name="Cooper J."/>
            <person name="Damon W."/>
            <person name="Desjardin D."/>
            <person name="Finy P."/>
            <person name="Geml J."/>
            <person name="Haridas S."/>
            <person name="Hughes K."/>
            <person name="Justo A."/>
            <person name="Karasinski D."/>
            <person name="Kautmanova I."/>
            <person name="Kiss B."/>
            <person name="Kocsube S."/>
            <person name="Kotiranta H."/>
            <person name="LaButti K.M."/>
            <person name="Lechner B.E."/>
            <person name="Liimatainen K."/>
            <person name="Lipzen A."/>
            <person name="Lukacs Z."/>
            <person name="Mihaltcheva S."/>
            <person name="Morgado L.N."/>
            <person name="Niskanen T."/>
            <person name="Noordeloos M.E."/>
            <person name="Ohm R.A."/>
            <person name="Ortiz-Santana B."/>
            <person name="Ovrebo C."/>
            <person name="Racz N."/>
            <person name="Riley R."/>
            <person name="Savchenko A."/>
            <person name="Shiryaev A."/>
            <person name="Soop K."/>
            <person name="Spirin V."/>
            <person name="Szebenyi C."/>
            <person name="Tomsovsky M."/>
            <person name="Tulloss R.E."/>
            <person name="Uehling J."/>
            <person name="Grigoriev I.V."/>
            <person name="Vagvolgyi C."/>
            <person name="Papp T."/>
            <person name="Martin F.M."/>
            <person name="Miettinen O."/>
            <person name="Hibbett D.S."/>
            <person name="Nagy L.G."/>
        </authorList>
    </citation>
    <scope>NUCLEOTIDE SEQUENCE [LARGE SCALE GENOMIC DNA]</scope>
    <source>
        <strain evidence="4 5">FP101781</strain>
    </source>
</reference>
<proteinExistence type="predicted"/>
<evidence type="ECO:0000313" key="4">
    <source>
        <dbReference type="EMBL" id="TEB27940.1"/>
    </source>
</evidence>
<protein>
    <submittedName>
        <fullName evidence="4">Uncharacterized protein</fullName>
    </submittedName>
</protein>
<gene>
    <name evidence="4" type="ORF">FA13DRAFT_1876564</name>
</gene>
<sequence length="355" mass="40440">MSSSQHAVQLKEAGNQFFKEKNYDAAIKKFSEAIALEPRNPTFYGNRAACFYFTAKYRFPQVITDCQMALQLDPRYAKAWLRKADAHDALMQYAESIESYQQALHCSNSSEYPELQQRIHCVTSKIMNPTTMNLPVLLAIARGHSIPIPQQDQIYSPSQTDALRKALLRHPKWGQQPRVRYLFVPGDEAHPVRNFELERVPVQKLDGELKRVLGGACREYVENMIWSDDWAEFAKGRPVGVGIGRVYTTYECIFDANAASQGRPLNKRACHVLGRGDVYGHVLFKKTNRIKMVPERTIIASPGEGSRPSDELGWEILGADELRSDEFKAKMREWPRVKEWHVRDLGSRARGAGRA</sequence>
<dbReference type="OrthoDB" id="2362444at2759"/>
<dbReference type="GO" id="GO:0051879">
    <property type="term" value="F:Hsp90 protein binding"/>
    <property type="evidence" value="ECO:0007669"/>
    <property type="project" value="TreeGrafter"/>
</dbReference>
<dbReference type="Pfam" id="PF13414">
    <property type="entry name" value="TPR_11"/>
    <property type="match status" value="1"/>
</dbReference>
<dbReference type="AlphaFoldDB" id="A0A4Y7T1A7"/>
<feature type="repeat" description="TPR" evidence="3">
    <location>
        <begin position="7"/>
        <end position="40"/>
    </location>
</feature>
<keyword evidence="1" id="KW-0677">Repeat</keyword>
<evidence type="ECO:0000256" key="3">
    <source>
        <dbReference type="PROSITE-ProRule" id="PRU00339"/>
    </source>
</evidence>
<keyword evidence="2 3" id="KW-0802">TPR repeat</keyword>
<name>A0A4Y7T1A7_COPMI</name>
<dbReference type="STRING" id="71717.A0A4Y7T1A7"/>